<gene>
    <name evidence="9" type="ORF">SAMN04489723_110106</name>
</gene>
<keyword evidence="10" id="KW-1185">Reference proteome</keyword>
<dbReference type="OrthoDB" id="9793390at2"/>
<dbReference type="PANTHER" id="PTHR21716:SF53">
    <property type="entry name" value="PERMEASE PERM-RELATED"/>
    <property type="match status" value="1"/>
</dbReference>
<feature type="transmembrane region" description="Helical" evidence="8">
    <location>
        <begin position="36"/>
        <end position="55"/>
    </location>
</feature>
<dbReference type="InterPro" id="IPR002549">
    <property type="entry name" value="AI-2E-like"/>
</dbReference>
<evidence type="ECO:0000256" key="2">
    <source>
        <dbReference type="ARBA" id="ARBA00009773"/>
    </source>
</evidence>
<evidence type="ECO:0000256" key="6">
    <source>
        <dbReference type="ARBA" id="ARBA00022989"/>
    </source>
</evidence>
<evidence type="ECO:0000256" key="8">
    <source>
        <dbReference type="SAM" id="Phobius"/>
    </source>
</evidence>
<feature type="transmembrane region" description="Helical" evidence="8">
    <location>
        <begin position="303"/>
        <end position="324"/>
    </location>
</feature>
<keyword evidence="7 8" id="KW-0472">Membrane</keyword>
<proteinExistence type="inferred from homology"/>
<dbReference type="Proteomes" id="UP000198790">
    <property type="component" value="Unassembled WGS sequence"/>
</dbReference>
<accession>A0A1I1B633</accession>
<dbReference type="RefSeq" id="WP_092898487.1">
    <property type="nucleotide sequence ID" value="NZ_CAXBKE010000015.1"/>
</dbReference>
<reference evidence="9 10" key="1">
    <citation type="submission" date="2016-10" db="EMBL/GenBank/DDBJ databases">
        <authorList>
            <person name="de Groot N.N."/>
        </authorList>
    </citation>
    <scope>NUCLEOTIDE SEQUENCE [LARGE SCALE GENOMIC DNA]</scope>
    <source>
        <strain evidence="9 10">DSM 23399</strain>
    </source>
</reference>
<evidence type="ECO:0000256" key="7">
    <source>
        <dbReference type="ARBA" id="ARBA00023136"/>
    </source>
</evidence>
<sequence length="372" mass="41231">MENQGLKLPAYLQALAVMIFIIVLVFFLIVGKSLLVPLFMGGFFAILLTPLSMWLESKKVPRILSCIISLLVMTALVGGILTFVIGNVANFTQDFDDVSGRLTEYAENVDQWSMDTFSYNTALSEKANTDYLKNLLTENSSSIGDFALKTVGSLTGLVLIPVFMFFFLLYRNHLTNVIIHIYKDKDPELVKIRIVSLRKVILNYIVGVVKVMGILAIMNITAFSLLGIKHAVFFGTLGAMLNIIPYVGPFFGAMLPMIYSFLTKDSLFYPAGVLVSYQIIQMIEGNFLTPKIVGGNVNLNAFITFLGLIVGGTIWGVAGMILIIPMMAILREIFDLSDATKPFALLLGEEKEEEKIIAKTEESEEVNENEND</sequence>
<evidence type="ECO:0000313" key="9">
    <source>
        <dbReference type="EMBL" id="SFB44178.1"/>
    </source>
</evidence>
<name>A0A1I1B633_9BACT</name>
<dbReference type="EMBL" id="FOKK01000010">
    <property type="protein sequence ID" value="SFB44178.1"/>
    <property type="molecule type" value="Genomic_DNA"/>
</dbReference>
<evidence type="ECO:0000256" key="3">
    <source>
        <dbReference type="ARBA" id="ARBA00022448"/>
    </source>
</evidence>
<dbReference type="Pfam" id="PF01594">
    <property type="entry name" value="AI-2E_transport"/>
    <property type="match status" value="1"/>
</dbReference>
<evidence type="ECO:0000256" key="5">
    <source>
        <dbReference type="ARBA" id="ARBA00022692"/>
    </source>
</evidence>
<feature type="transmembrane region" description="Helical" evidence="8">
    <location>
        <begin position="12"/>
        <end position="30"/>
    </location>
</feature>
<dbReference type="PANTHER" id="PTHR21716">
    <property type="entry name" value="TRANSMEMBRANE PROTEIN"/>
    <property type="match status" value="1"/>
</dbReference>
<dbReference type="AlphaFoldDB" id="A0A1I1B633"/>
<comment type="subcellular location">
    <subcellularLocation>
        <location evidence="1">Cell membrane</location>
        <topology evidence="1">Multi-pass membrane protein</topology>
    </subcellularLocation>
</comment>
<protein>
    <submittedName>
        <fullName evidence="9">Predicted PurR-regulated permease PerM</fullName>
    </submittedName>
</protein>
<feature type="transmembrane region" description="Helical" evidence="8">
    <location>
        <begin position="201"/>
        <end position="226"/>
    </location>
</feature>
<dbReference type="STRING" id="237018.SAMN04489723_110106"/>
<dbReference type="GO" id="GO:0005886">
    <property type="term" value="C:plasma membrane"/>
    <property type="evidence" value="ECO:0007669"/>
    <property type="project" value="UniProtKB-SubCell"/>
</dbReference>
<comment type="similarity">
    <text evidence="2">Belongs to the autoinducer-2 exporter (AI-2E) (TC 2.A.86) family.</text>
</comment>
<evidence type="ECO:0000256" key="1">
    <source>
        <dbReference type="ARBA" id="ARBA00004651"/>
    </source>
</evidence>
<keyword evidence="3" id="KW-0813">Transport</keyword>
<keyword evidence="5 8" id="KW-0812">Transmembrane</keyword>
<feature type="transmembrane region" description="Helical" evidence="8">
    <location>
        <begin position="232"/>
        <end position="255"/>
    </location>
</feature>
<evidence type="ECO:0000313" key="10">
    <source>
        <dbReference type="Proteomes" id="UP000198790"/>
    </source>
</evidence>
<feature type="transmembrane region" description="Helical" evidence="8">
    <location>
        <begin position="267"/>
        <end position="283"/>
    </location>
</feature>
<organism evidence="9 10">
    <name type="scientific">Algoriphagus aquimarinus</name>
    <dbReference type="NCBI Taxonomy" id="237018"/>
    <lineage>
        <taxon>Bacteria</taxon>
        <taxon>Pseudomonadati</taxon>
        <taxon>Bacteroidota</taxon>
        <taxon>Cytophagia</taxon>
        <taxon>Cytophagales</taxon>
        <taxon>Cyclobacteriaceae</taxon>
        <taxon>Algoriphagus</taxon>
    </lineage>
</organism>
<keyword evidence="4" id="KW-1003">Cell membrane</keyword>
<feature type="transmembrane region" description="Helical" evidence="8">
    <location>
        <begin position="146"/>
        <end position="170"/>
    </location>
</feature>
<feature type="transmembrane region" description="Helical" evidence="8">
    <location>
        <begin position="67"/>
        <end position="89"/>
    </location>
</feature>
<evidence type="ECO:0000256" key="4">
    <source>
        <dbReference type="ARBA" id="ARBA00022475"/>
    </source>
</evidence>
<keyword evidence="6 8" id="KW-1133">Transmembrane helix</keyword>